<dbReference type="AlphaFoldDB" id="A0A0M3AMQ9"/>
<keyword evidence="2" id="KW-1185">Reference proteome</keyword>
<dbReference type="PANTHER" id="PTHR35368:SF1">
    <property type="entry name" value="HYDROPEROXIDE REDUCTASE"/>
    <property type="match status" value="1"/>
</dbReference>
<reference evidence="1 2" key="1">
    <citation type="submission" date="2015-04" db="EMBL/GenBank/DDBJ databases">
        <title>Genome sequence of aromatic hydrocarbons-degrading Sphingobium chungbukense DJ77.</title>
        <authorList>
            <person name="Kim Y.-C."/>
            <person name="Chae J.-C."/>
        </authorList>
    </citation>
    <scope>NUCLEOTIDE SEQUENCE [LARGE SCALE GENOMIC DNA]</scope>
    <source>
        <strain evidence="1 2">DJ77</strain>
    </source>
</reference>
<dbReference type="Proteomes" id="UP000033874">
    <property type="component" value="Unassembled WGS sequence"/>
</dbReference>
<dbReference type="SUPFAM" id="SSF82784">
    <property type="entry name" value="OsmC-like"/>
    <property type="match status" value="1"/>
</dbReference>
<organism evidence="1 2">
    <name type="scientific">Sphingobium chungbukense</name>
    <dbReference type="NCBI Taxonomy" id="56193"/>
    <lineage>
        <taxon>Bacteria</taxon>
        <taxon>Pseudomonadati</taxon>
        <taxon>Pseudomonadota</taxon>
        <taxon>Alphaproteobacteria</taxon>
        <taxon>Sphingomonadales</taxon>
        <taxon>Sphingomonadaceae</taxon>
        <taxon>Sphingobium</taxon>
    </lineage>
</organism>
<dbReference type="PATRIC" id="fig|56193.3.peg.4439"/>
<comment type="caution">
    <text evidence="1">The sequence shown here is derived from an EMBL/GenBank/DDBJ whole genome shotgun (WGS) entry which is preliminary data.</text>
</comment>
<accession>A0A0M3AMQ9</accession>
<protein>
    <recommendedName>
        <fullName evidence="3">Osmotically inducible protein OsmC</fullName>
    </recommendedName>
</protein>
<proteinExistence type="predicted"/>
<dbReference type="Pfam" id="PF02566">
    <property type="entry name" value="OsmC"/>
    <property type="match status" value="1"/>
</dbReference>
<dbReference type="InterPro" id="IPR015946">
    <property type="entry name" value="KH_dom-like_a/b"/>
</dbReference>
<dbReference type="Gene3D" id="3.30.300.20">
    <property type="match status" value="1"/>
</dbReference>
<dbReference type="InterPro" id="IPR036102">
    <property type="entry name" value="OsmC/Ohrsf"/>
</dbReference>
<gene>
    <name evidence="1" type="ORF">YP76_21110</name>
</gene>
<dbReference type="InterPro" id="IPR052924">
    <property type="entry name" value="OsmC/Ohr_hydroprdx_reductase"/>
</dbReference>
<dbReference type="InterPro" id="IPR003718">
    <property type="entry name" value="OsmC/Ohr_fam"/>
</dbReference>
<evidence type="ECO:0000313" key="2">
    <source>
        <dbReference type="Proteomes" id="UP000033874"/>
    </source>
</evidence>
<sequence length="128" mass="13895">MVSEWQDSLRCEVQAGRFRLIVDEPESAGGSDMGPQPTELFLSSVASCFTLALAYSAKRRGTVVDAINVTVTGVYDGPRFRSVRVHAHVACDPAELPGLVQQAERVCYVTNTLRSELTLEIVPELIGA</sequence>
<name>A0A0M3AMQ9_9SPHN</name>
<dbReference type="STRING" id="56193.YP76_21110"/>
<dbReference type="PANTHER" id="PTHR35368">
    <property type="entry name" value="HYDROPEROXIDE REDUCTASE"/>
    <property type="match status" value="1"/>
</dbReference>
<dbReference type="EMBL" id="LBIC01000011">
    <property type="protein sequence ID" value="KKW90211.1"/>
    <property type="molecule type" value="Genomic_DNA"/>
</dbReference>
<evidence type="ECO:0000313" key="1">
    <source>
        <dbReference type="EMBL" id="KKW90211.1"/>
    </source>
</evidence>
<evidence type="ECO:0008006" key="3">
    <source>
        <dbReference type="Google" id="ProtNLM"/>
    </source>
</evidence>